<evidence type="ECO:0000256" key="10">
    <source>
        <dbReference type="ARBA" id="ARBA00025174"/>
    </source>
</evidence>
<dbReference type="PANTHER" id="PTHR11468">
    <property type="entry name" value="GLYCOGEN PHOSPHORYLASE"/>
    <property type="match status" value="1"/>
</dbReference>
<dbReference type="GO" id="GO:0030170">
    <property type="term" value="F:pyridoxal phosphate binding"/>
    <property type="evidence" value="ECO:0007669"/>
    <property type="project" value="InterPro"/>
</dbReference>
<evidence type="ECO:0000256" key="9">
    <source>
        <dbReference type="ARBA" id="ARBA00023277"/>
    </source>
</evidence>
<dbReference type="NCBIfam" id="TIGR02093">
    <property type="entry name" value="P_ylase"/>
    <property type="match status" value="1"/>
</dbReference>
<keyword evidence="4" id="KW-0597">Phosphoprotein</keyword>
<dbReference type="Gene3D" id="3.40.50.2000">
    <property type="entry name" value="Glycogen Phosphorylase B"/>
    <property type="match status" value="2"/>
</dbReference>
<dbReference type="PANTHER" id="PTHR11468:SF3">
    <property type="entry name" value="GLYCOGEN PHOSPHORYLASE, LIVER FORM"/>
    <property type="match status" value="1"/>
</dbReference>
<dbReference type="Pfam" id="PF00343">
    <property type="entry name" value="Phosphorylase"/>
    <property type="match status" value="1"/>
</dbReference>
<feature type="modified residue" description="N6-(pyridoxal phosphate)lysine" evidence="11">
    <location>
        <position position="640"/>
    </location>
</feature>
<proteinExistence type="inferred from homology"/>
<dbReference type="CDD" id="cd04300">
    <property type="entry name" value="GT35_Glycogen_Phosphorylase"/>
    <property type="match status" value="1"/>
</dbReference>
<dbReference type="InterPro" id="IPR011833">
    <property type="entry name" value="Glycg_phsphrylas"/>
</dbReference>
<dbReference type="PROSITE" id="PS00102">
    <property type="entry name" value="PHOSPHORYLASE"/>
    <property type="match status" value="1"/>
</dbReference>
<keyword evidence="5" id="KW-0321">Glycogen metabolism</keyword>
<evidence type="ECO:0000256" key="7">
    <source>
        <dbReference type="ARBA" id="ARBA00022679"/>
    </source>
</evidence>
<evidence type="ECO:0000256" key="6">
    <source>
        <dbReference type="ARBA" id="ARBA00022676"/>
    </source>
</evidence>
<keyword evidence="9 12" id="KW-0119">Carbohydrate metabolism</keyword>
<organism evidence="13 14">
    <name type="scientific">Candidatus Scalindua brodae</name>
    <dbReference type="NCBI Taxonomy" id="237368"/>
    <lineage>
        <taxon>Bacteria</taxon>
        <taxon>Pseudomonadati</taxon>
        <taxon>Planctomycetota</taxon>
        <taxon>Candidatus Brocadiia</taxon>
        <taxon>Candidatus Brocadiales</taxon>
        <taxon>Candidatus Scalinduaceae</taxon>
        <taxon>Candidatus Scalindua</taxon>
    </lineage>
</organism>
<dbReference type="PIRSF" id="PIRSF000460">
    <property type="entry name" value="Pprylas_GlgP"/>
    <property type="match status" value="1"/>
</dbReference>
<evidence type="ECO:0000313" key="14">
    <source>
        <dbReference type="Proteomes" id="UP000030652"/>
    </source>
</evidence>
<gene>
    <name evidence="13" type="primary">glgP</name>
    <name evidence="13" type="ORF">SCABRO_01837</name>
</gene>
<evidence type="ECO:0000256" key="2">
    <source>
        <dbReference type="ARBA" id="ARBA00001933"/>
    </source>
</evidence>
<comment type="function">
    <text evidence="12">Allosteric enzyme that catalyzes the rate-limiting step in glycogen catabolism, the phosphorolytic cleavage of glycogen to produce glucose-1-phosphate, and plays a central role in maintaining cellular and organismal glucose homeostasis.</text>
</comment>
<comment type="caution">
    <text evidence="13">The sequence shown here is derived from an EMBL/GenBank/DDBJ whole genome shotgun (WGS) entry which is preliminary data.</text>
</comment>
<evidence type="ECO:0000256" key="1">
    <source>
        <dbReference type="ARBA" id="ARBA00001275"/>
    </source>
</evidence>
<dbReference type="GO" id="GO:0008184">
    <property type="term" value="F:glycogen phosphorylase activity"/>
    <property type="evidence" value="ECO:0007669"/>
    <property type="project" value="InterPro"/>
</dbReference>
<evidence type="ECO:0000256" key="4">
    <source>
        <dbReference type="ARBA" id="ARBA00022553"/>
    </source>
</evidence>
<evidence type="ECO:0000313" key="13">
    <source>
        <dbReference type="EMBL" id="KHE92417.1"/>
    </source>
</evidence>
<dbReference type="FunFam" id="3.40.50.2000:FF:000197">
    <property type="entry name" value="Alpha-1,4 glucan phosphorylase"/>
    <property type="match status" value="1"/>
</dbReference>
<evidence type="ECO:0000256" key="3">
    <source>
        <dbReference type="ARBA" id="ARBA00006047"/>
    </source>
</evidence>
<dbReference type="eggNOG" id="COG0058">
    <property type="taxonomic scope" value="Bacteria"/>
</dbReference>
<protein>
    <recommendedName>
        <fullName evidence="12">Alpha-1,4 glucan phosphorylase</fullName>
        <ecNumber evidence="12">2.4.1.1</ecNumber>
    </recommendedName>
</protein>
<dbReference type="InterPro" id="IPR035090">
    <property type="entry name" value="Pyridoxal_P_attach_site"/>
</dbReference>
<dbReference type="FunFam" id="3.40.50.2000:FF:000005">
    <property type="entry name" value="Alpha-1,4 glucan phosphorylase"/>
    <property type="match status" value="1"/>
</dbReference>
<keyword evidence="7 12" id="KW-0808">Transferase</keyword>
<dbReference type="FunFam" id="3.40.50.2000:FF:000002">
    <property type="entry name" value="Alpha-1,4 glucan phosphorylase"/>
    <property type="match status" value="1"/>
</dbReference>
<comment type="cofactor">
    <cofactor evidence="2 12">
        <name>pyridoxal 5'-phosphate</name>
        <dbReference type="ChEBI" id="CHEBI:597326"/>
    </cofactor>
</comment>
<dbReference type="GO" id="GO:0005737">
    <property type="term" value="C:cytoplasm"/>
    <property type="evidence" value="ECO:0007669"/>
    <property type="project" value="TreeGrafter"/>
</dbReference>
<evidence type="ECO:0000256" key="11">
    <source>
        <dbReference type="PIRSR" id="PIRSR000460-1"/>
    </source>
</evidence>
<dbReference type="InterPro" id="IPR000811">
    <property type="entry name" value="Glyco_trans_35"/>
</dbReference>
<name>A0A0B0EH69_9BACT</name>
<accession>A0A0B0EH69</accession>
<evidence type="ECO:0000256" key="5">
    <source>
        <dbReference type="ARBA" id="ARBA00022600"/>
    </source>
</evidence>
<evidence type="ECO:0000256" key="12">
    <source>
        <dbReference type="RuleBase" id="RU000587"/>
    </source>
</evidence>
<comment type="catalytic activity">
    <reaction evidence="1 12">
        <text>[(1-&gt;4)-alpha-D-glucosyl](n) + phosphate = [(1-&gt;4)-alpha-D-glucosyl](n-1) + alpha-D-glucose 1-phosphate</text>
        <dbReference type="Rhea" id="RHEA:41732"/>
        <dbReference type="Rhea" id="RHEA-COMP:9584"/>
        <dbReference type="Rhea" id="RHEA-COMP:9586"/>
        <dbReference type="ChEBI" id="CHEBI:15444"/>
        <dbReference type="ChEBI" id="CHEBI:43474"/>
        <dbReference type="ChEBI" id="CHEBI:58601"/>
        <dbReference type="EC" id="2.4.1.1"/>
    </reaction>
</comment>
<reference evidence="13 14" key="1">
    <citation type="submission" date="2014-10" db="EMBL/GenBank/DDBJ databases">
        <title>Draft genome of anammox bacterium scalindua brodae, obtained using differential coverage binning of sequence data from two enrichment reactors.</title>
        <authorList>
            <person name="Speth D.R."/>
            <person name="Russ L."/>
            <person name="Kartal B."/>
            <person name="Op den Camp H.J."/>
            <person name="Dutilh B.E."/>
            <person name="Jetten M.S."/>
        </authorList>
    </citation>
    <scope>NUCLEOTIDE SEQUENCE [LARGE SCALE GENOMIC DNA]</scope>
    <source>
        <strain evidence="13">RU1</strain>
    </source>
</reference>
<dbReference type="PATRIC" id="fig|237368.3.peg.1995"/>
<comment type="function">
    <text evidence="10">Phosphorylase is an important allosteric enzyme in carbohydrate metabolism. Enzymes from different sources differ in their regulatory mechanisms and in their natural substrates. However, all known phosphorylases share catalytic and structural properties.</text>
</comment>
<dbReference type="GO" id="GO:0005980">
    <property type="term" value="P:glycogen catabolic process"/>
    <property type="evidence" value="ECO:0007669"/>
    <property type="project" value="TreeGrafter"/>
</dbReference>
<keyword evidence="8 11" id="KW-0663">Pyridoxal phosphate</keyword>
<dbReference type="EC" id="2.4.1.1" evidence="12"/>
<evidence type="ECO:0000256" key="8">
    <source>
        <dbReference type="ARBA" id="ARBA00022898"/>
    </source>
</evidence>
<dbReference type="SUPFAM" id="SSF53756">
    <property type="entry name" value="UDP-Glycosyltransferase/glycogen phosphorylase"/>
    <property type="match status" value="1"/>
</dbReference>
<dbReference type="AlphaFoldDB" id="A0A0B0EH69"/>
<sequence length="794" mass="91412">MVKDAYSATQLDLYKSLAYTVRDRLVKRWVATKQTYYDQDAKRVYYLSMEYLLGRVLSNNMINLNMFEECHRAMREFGLELEKLCEMECDAGLGNGGLGRLAACFLDSMATGELPAYGYGIRYEYGIFYQKIVNGYQVETPDNWLRDETPWEIARPEYLYPVKFGGRVQQYRDEYNILKTDWLDTGNVMAMAYDMPISGYANNTVNNLRLWSVKSTREFDLDDFNKGNYVKAVDDKQRSETISKILYPNDNVYVGKKLRLKQEFFFVSATLQDIIRRYKKTYRTFDRFPDKVAIQLNDTHPALAIPELMRILIDIECVSWDDAWEITTNTFGYTNHTIMSEAMEKWPVDILEYMLPRHLQIVYEINRRFLKEVARQYPGNNDRLRRVSLIEKEGEDKKLRMAHLAIVGSHSVNGVAALHTELLKTKVLKDFYELFPERFNNKTNGITPRRWLRQCNPGLSALISRNIGDGWLTNLSRLSSLVPFAEQEDFRAAWREIKAENKGKLAGYIEKSNGFRVRTDSIFDCQIKRFHEYKRQLLNVLHIITMYNRIKQNPKATFVPRTVIFAGKAAPGYAMAKLIIKLVNSVATVINNDHDIADRIKVVFLANYSVSQAELIIPATDLSEQISTAGTEASGTGNMKLALNGALTIGTLDGANIEIMNEVGRKNIFIFGLTTREVEAMKDSGYNPMDFYHGCRELRAAIDMIADGFFSPSEPSLFKPIVNSLLYGDNYMLLADFPLFLKCQEQVSLEYLDKEEWSRKSILNVAHMGKFSSDRTIEEYAREIWGTNPVPVLL</sequence>
<dbReference type="EMBL" id="JRYO01000134">
    <property type="protein sequence ID" value="KHE92417.1"/>
    <property type="molecule type" value="Genomic_DNA"/>
</dbReference>
<comment type="similarity">
    <text evidence="3 12">Belongs to the glycogen phosphorylase family.</text>
</comment>
<dbReference type="Proteomes" id="UP000030652">
    <property type="component" value="Unassembled WGS sequence"/>
</dbReference>
<keyword evidence="6 12" id="KW-0328">Glycosyltransferase</keyword>